<evidence type="ECO:0000256" key="1">
    <source>
        <dbReference type="ARBA" id="ARBA00004651"/>
    </source>
</evidence>
<comment type="subcellular location">
    <subcellularLocation>
        <location evidence="1">Cell membrane</location>
        <topology evidence="1">Multi-pass membrane protein</topology>
    </subcellularLocation>
</comment>
<feature type="transmembrane region" description="Helical" evidence="6">
    <location>
        <begin position="79"/>
        <end position="102"/>
    </location>
</feature>
<keyword evidence="4 6" id="KW-1133">Transmembrane helix</keyword>
<dbReference type="Pfam" id="PF01943">
    <property type="entry name" value="Polysacc_synt"/>
    <property type="match status" value="1"/>
</dbReference>
<feature type="transmembrane region" description="Helical" evidence="6">
    <location>
        <begin position="413"/>
        <end position="434"/>
    </location>
</feature>
<dbReference type="PANTHER" id="PTHR30250:SF11">
    <property type="entry name" value="O-ANTIGEN TRANSPORTER-RELATED"/>
    <property type="match status" value="1"/>
</dbReference>
<protein>
    <submittedName>
        <fullName evidence="7">Uncharacterized protein</fullName>
    </submittedName>
</protein>
<evidence type="ECO:0000256" key="3">
    <source>
        <dbReference type="ARBA" id="ARBA00022692"/>
    </source>
</evidence>
<feature type="transmembrane region" description="Helical" evidence="6">
    <location>
        <begin position="386"/>
        <end position="404"/>
    </location>
</feature>
<evidence type="ECO:0000256" key="6">
    <source>
        <dbReference type="SAM" id="Phobius"/>
    </source>
</evidence>
<evidence type="ECO:0000256" key="4">
    <source>
        <dbReference type="ARBA" id="ARBA00022989"/>
    </source>
</evidence>
<gene>
    <name evidence="7" type="ORF">A3A02_03960</name>
</gene>
<keyword evidence="2" id="KW-1003">Cell membrane</keyword>
<dbReference type="AlphaFoldDB" id="A0A1G1YK10"/>
<sequence>MSKEKLVQNTFFFTLALAIQKAISFVYFIFIARAISVEDLGKYSFALSFSTIFAMFLDFGMAQVLVRESARDKNNSQKYLSNVLGIKLIASIFVYLLVVVTVNLMGYPALTKKLVYVSGLVMVLDSFGLIFYSVLRGLQNLIFESRGVILNQIIILIIGLLVLKLKLGLAILIGVYFIGSLFNLIYAASLLGFKYQVWPKPQVAKAMVVKIFKLSLPFAIAGIFIRLYSYMDVVLLSKLTNDEAVGIYSVAYKVAFALQFIGVAFSAAIYPAFCKYFVSSQELLAKSFTKAVYYLLLIALPLSVGLMTIADKVISPIFGYQYQASILPLQIMMVALVMIFLTFPVGAMLNATNRQSTNTAYLGIISIFNIMANLVLIPLFSYVGSALATLLSYILLFCLGIFTVNKIIKYDKYYLAVSFLKIFFSCLAMGLVIILTKEYFHFILIIPLGALVYLAVLYLIGGLTKNDVIQLRDLVLKRA</sequence>
<proteinExistence type="predicted"/>
<organism evidence="7 8">
    <name type="scientific">Candidatus Buchananbacteria bacterium RIFCSPLOWO2_01_FULL_39_33</name>
    <dbReference type="NCBI Taxonomy" id="1797543"/>
    <lineage>
        <taxon>Bacteria</taxon>
        <taxon>Candidatus Buchananiibacteriota</taxon>
    </lineage>
</organism>
<feature type="transmembrane region" description="Helical" evidence="6">
    <location>
        <begin position="147"/>
        <end position="163"/>
    </location>
</feature>
<feature type="transmembrane region" description="Helical" evidence="6">
    <location>
        <begin position="329"/>
        <end position="349"/>
    </location>
</feature>
<dbReference type="GO" id="GO:0005886">
    <property type="term" value="C:plasma membrane"/>
    <property type="evidence" value="ECO:0007669"/>
    <property type="project" value="UniProtKB-SubCell"/>
</dbReference>
<dbReference type="PANTHER" id="PTHR30250">
    <property type="entry name" value="PST FAMILY PREDICTED COLANIC ACID TRANSPORTER"/>
    <property type="match status" value="1"/>
</dbReference>
<evidence type="ECO:0000313" key="7">
    <source>
        <dbReference type="EMBL" id="OGY52649.1"/>
    </source>
</evidence>
<feature type="transmembrane region" description="Helical" evidence="6">
    <location>
        <begin position="169"/>
        <end position="193"/>
    </location>
</feature>
<feature type="transmembrane region" description="Helical" evidence="6">
    <location>
        <begin position="361"/>
        <end position="380"/>
    </location>
</feature>
<name>A0A1G1YK10_9BACT</name>
<feature type="transmembrane region" description="Helical" evidence="6">
    <location>
        <begin position="251"/>
        <end position="270"/>
    </location>
</feature>
<evidence type="ECO:0000256" key="5">
    <source>
        <dbReference type="ARBA" id="ARBA00023136"/>
    </source>
</evidence>
<keyword evidence="5 6" id="KW-0472">Membrane</keyword>
<reference evidence="7 8" key="1">
    <citation type="journal article" date="2016" name="Nat. Commun.">
        <title>Thousands of microbial genomes shed light on interconnected biogeochemical processes in an aquifer system.</title>
        <authorList>
            <person name="Anantharaman K."/>
            <person name="Brown C.T."/>
            <person name="Hug L.A."/>
            <person name="Sharon I."/>
            <person name="Castelle C.J."/>
            <person name="Probst A.J."/>
            <person name="Thomas B.C."/>
            <person name="Singh A."/>
            <person name="Wilkins M.J."/>
            <person name="Karaoz U."/>
            <person name="Brodie E.L."/>
            <person name="Williams K.H."/>
            <person name="Hubbard S.S."/>
            <person name="Banfield J.F."/>
        </authorList>
    </citation>
    <scope>NUCLEOTIDE SEQUENCE [LARGE SCALE GENOMIC DNA]</scope>
</reference>
<feature type="transmembrane region" description="Helical" evidence="6">
    <location>
        <begin position="12"/>
        <end position="31"/>
    </location>
</feature>
<dbReference type="InterPro" id="IPR050833">
    <property type="entry name" value="Poly_Biosynth_Transport"/>
</dbReference>
<feature type="transmembrane region" description="Helical" evidence="6">
    <location>
        <begin position="440"/>
        <end position="460"/>
    </location>
</feature>
<feature type="transmembrane region" description="Helical" evidence="6">
    <location>
        <begin position="114"/>
        <end position="135"/>
    </location>
</feature>
<dbReference type="InterPro" id="IPR002797">
    <property type="entry name" value="Polysacc_synth"/>
</dbReference>
<keyword evidence="3 6" id="KW-0812">Transmembrane</keyword>
<accession>A0A1G1YK10</accession>
<dbReference type="Proteomes" id="UP000177376">
    <property type="component" value="Unassembled WGS sequence"/>
</dbReference>
<feature type="transmembrane region" description="Helical" evidence="6">
    <location>
        <begin position="291"/>
        <end position="309"/>
    </location>
</feature>
<dbReference type="EMBL" id="MHIM01000013">
    <property type="protein sequence ID" value="OGY52649.1"/>
    <property type="molecule type" value="Genomic_DNA"/>
</dbReference>
<feature type="transmembrane region" description="Helical" evidence="6">
    <location>
        <begin position="214"/>
        <end position="231"/>
    </location>
</feature>
<comment type="caution">
    <text evidence="7">The sequence shown here is derived from an EMBL/GenBank/DDBJ whole genome shotgun (WGS) entry which is preliminary data.</text>
</comment>
<feature type="transmembrane region" description="Helical" evidence="6">
    <location>
        <begin position="43"/>
        <end position="67"/>
    </location>
</feature>
<evidence type="ECO:0000256" key="2">
    <source>
        <dbReference type="ARBA" id="ARBA00022475"/>
    </source>
</evidence>
<evidence type="ECO:0000313" key="8">
    <source>
        <dbReference type="Proteomes" id="UP000177376"/>
    </source>
</evidence>
<dbReference type="CDD" id="cd13128">
    <property type="entry name" value="MATE_Wzx_like"/>
    <property type="match status" value="1"/>
</dbReference>